<dbReference type="Pfam" id="PF00717">
    <property type="entry name" value="Peptidase_S24"/>
    <property type="match status" value="1"/>
</dbReference>
<evidence type="ECO:0000256" key="1">
    <source>
        <dbReference type="ARBA" id="ARBA00023015"/>
    </source>
</evidence>
<dbReference type="SMART" id="SM00530">
    <property type="entry name" value="HTH_XRE"/>
    <property type="match status" value="2"/>
</dbReference>
<proteinExistence type="predicted"/>
<reference evidence="5 6" key="1">
    <citation type="submission" date="2019-08" db="EMBL/GenBank/DDBJ databases">
        <authorList>
            <person name="Peeters C."/>
        </authorList>
    </citation>
    <scope>NUCLEOTIDE SEQUENCE [LARGE SCALE GENOMIC DNA]</scope>
    <source>
        <strain evidence="5 6">LMG 31121</strain>
    </source>
</reference>
<keyword evidence="1" id="KW-0805">Transcription regulation</keyword>
<dbReference type="GO" id="GO:0003677">
    <property type="term" value="F:DNA binding"/>
    <property type="evidence" value="ECO:0007669"/>
    <property type="project" value="UniProtKB-KW"/>
</dbReference>
<keyword evidence="3" id="KW-0804">Transcription</keyword>
<evidence type="ECO:0000256" key="2">
    <source>
        <dbReference type="ARBA" id="ARBA00023125"/>
    </source>
</evidence>
<evidence type="ECO:0000256" key="3">
    <source>
        <dbReference type="ARBA" id="ARBA00023163"/>
    </source>
</evidence>
<evidence type="ECO:0000313" key="6">
    <source>
        <dbReference type="Proteomes" id="UP000335538"/>
    </source>
</evidence>
<dbReference type="CDD" id="cd00093">
    <property type="entry name" value="HTH_XRE"/>
    <property type="match status" value="1"/>
</dbReference>
<dbReference type="PANTHER" id="PTHR40661">
    <property type="match status" value="1"/>
</dbReference>
<dbReference type="Proteomes" id="UP000335538">
    <property type="component" value="Unassembled WGS sequence"/>
</dbReference>
<dbReference type="CDD" id="cd06529">
    <property type="entry name" value="S24_LexA-like"/>
    <property type="match status" value="1"/>
</dbReference>
<sequence>MTTNADTQPTSTRACDGLAQRIAALLNDAAITHEALEAAAGVVPGIVAKWLSCELLDIGHGQAARIQEAYGFNMFWLITGRGNQRIPSLIGPGQKAAPKYLNSYQPESFTARLHYAMGLRGIRQKSDIAEAGGISAAAVALWFSGAPHSIEEEKVAALAKFLRVEPDWLRDGTGPMEGAVNVRPAEIGKRRVPLISSVQAGLMHETVTPFPTGGAFEYLLTDLDLSDSAFALEIEGRSMEPDFREGDRILVDPAVRPIAGDFVVATNGRDEATFKTYRPRGASAMGFEIFELVPLNPDYPTISNESVPLRVVGVMVEHRRYRRR</sequence>
<dbReference type="Gene3D" id="1.10.260.40">
    <property type="entry name" value="lambda repressor-like DNA-binding domains"/>
    <property type="match status" value="1"/>
</dbReference>
<dbReference type="InterPro" id="IPR001387">
    <property type="entry name" value="Cro/C1-type_HTH"/>
</dbReference>
<evidence type="ECO:0000259" key="4">
    <source>
        <dbReference type="SMART" id="SM00530"/>
    </source>
</evidence>
<feature type="domain" description="HTH cro/C1-type" evidence="4">
    <location>
        <begin position="112"/>
        <end position="169"/>
    </location>
</feature>
<feature type="domain" description="HTH cro/C1-type" evidence="4">
    <location>
        <begin position="21"/>
        <end position="77"/>
    </location>
</feature>
<dbReference type="InterPro" id="IPR036286">
    <property type="entry name" value="LexA/Signal_pep-like_sf"/>
</dbReference>
<dbReference type="Pfam" id="PF01381">
    <property type="entry name" value="HTH_3"/>
    <property type="match status" value="1"/>
</dbReference>
<dbReference type="SUPFAM" id="SSF51306">
    <property type="entry name" value="LexA/Signal peptidase"/>
    <property type="match status" value="1"/>
</dbReference>
<organism evidence="5 6">
    <name type="scientific">Pandoraea sputorum</name>
    <dbReference type="NCBI Taxonomy" id="93222"/>
    <lineage>
        <taxon>Bacteria</taxon>
        <taxon>Pseudomonadati</taxon>
        <taxon>Pseudomonadota</taxon>
        <taxon>Betaproteobacteria</taxon>
        <taxon>Burkholderiales</taxon>
        <taxon>Burkholderiaceae</taxon>
        <taxon>Pandoraea</taxon>
    </lineage>
</organism>
<dbReference type="InterPro" id="IPR010982">
    <property type="entry name" value="Lambda_DNA-bd_dom_sf"/>
</dbReference>
<dbReference type="RefSeq" id="WP_224796789.1">
    <property type="nucleotide sequence ID" value="NZ_CABPSR010000022.1"/>
</dbReference>
<protein>
    <submittedName>
        <fullName evidence="5">Putative HTH-type transcriptional regulator</fullName>
    </submittedName>
</protein>
<accession>A0A5E5BK92</accession>
<keyword evidence="2" id="KW-0238">DNA-binding</keyword>
<gene>
    <name evidence="5" type="ORF">PSP31121_05016</name>
</gene>
<dbReference type="SUPFAM" id="SSF47413">
    <property type="entry name" value="lambda repressor-like DNA-binding domains"/>
    <property type="match status" value="1"/>
</dbReference>
<dbReference type="Gene3D" id="2.10.109.10">
    <property type="entry name" value="Umud Fragment, subunit A"/>
    <property type="match status" value="1"/>
</dbReference>
<dbReference type="InterPro" id="IPR039418">
    <property type="entry name" value="LexA-like"/>
</dbReference>
<evidence type="ECO:0000313" key="5">
    <source>
        <dbReference type="EMBL" id="VVE84963.1"/>
    </source>
</evidence>
<dbReference type="InterPro" id="IPR015927">
    <property type="entry name" value="Peptidase_S24_S26A/B/C"/>
</dbReference>
<dbReference type="PANTHER" id="PTHR40661:SF3">
    <property type="entry name" value="FELS-1 PROPHAGE TRANSCRIPTIONAL REGULATOR"/>
    <property type="match status" value="1"/>
</dbReference>
<name>A0A5E5BK92_9BURK</name>
<dbReference type="EMBL" id="CABPSR010000022">
    <property type="protein sequence ID" value="VVE84963.1"/>
    <property type="molecule type" value="Genomic_DNA"/>
</dbReference>
<dbReference type="AlphaFoldDB" id="A0A5E5BK92"/>